<organism evidence="2 3">
    <name type="scientific">Hypholoma sublateritium (strain FD-334 SS-4)</name>
    <dbReference type="NCBI Taxonomy" id="945553"/>
    <lineage>
        <taxon>Eukaryota</taxon>
        <taxon>Fungi</taxon>
        <taxon>Dikarya</taxon>
        <taxon>Basidiomycota</taxon>
        <taxon>Agaricomycotina</taxon>
        <taxon>Agaricomycetes</taxon>
        <taxon>Agaricomycetidae</taxon>
        <taxon>Agaricales</taxon>
        <taxon>Agaricineae</taxon>
        <taxon>Strophariaceae</taxon>
        <taxon>Hypholoma</taxon>
    </lineage>
</organism>
<dbReference type="EMBL" id="KN817536">
    <property type="protein sequence ID" value="KJA24511.1"/>
    <property type="molecule type" value="Genomic_DNA"/>
</dbReference>
<feature type="region of interest" description="Disordered" evidence="1">
    <location>
        <begin position="19"/>
        <end position="56"/>
    </location>
</feature>
<gene>
    <name evidence="2" type="ORF">HYPSUDRAFT_472679</name>
</gene>
<protein>
    <submittedName>
        <fullName evidence="2">Uncharacterized protein</fullName>
    </submittedName>
</protein>
<keyword evidence="3" id="KW-1185">Reference proteome</keyword>
<accession>A0A0D2P726</accession>
<reference evidence="3" key="1">
    <citation type="submission" date="2014-04" db="EMBL/GenBank/DDBJ databases">
        <title>Evolutionary Origins and Diversification of the Mycorrhizal Mutualists.</title>
        <authorList>
            <consortium name="DOE Joint Genome Institute"/>
            <consortium name="Mycorrhizal Genomics Consortium"/>
            <person name="Kohler A."/>
            <person name="Kuo A."/>
            <person name="Nagy L.G."/>
            <person name="Floudas D."/>
            <person name="Copeland A."/>
            <person name="Barry K.W."/>
            <person name="Cichocki N."/>
            <person name="Veneault-Fourrey C."/>
            <person name="LaButti K."/>
            <person name="Lindquist E.A."/>
            <person name="Lipzen A."/>
            <person name="Lundell T."/>
            <person name="Morin E."/>
            <person name="Murat C."/>
            <person name="Riley R."/>
            <person name="Ohm R."/>
            <person name="Sun H."/>
            <person name="Tunlid A."/>
            <person name="Henrissat B."/>
            <person name="Grigoriev I.V."/>
            <person name="Hibbett D.S."/>
            <person name="Martin F."/>
        </authorList>
    </citation>
    <scope>NUCLEOTIDE SEQUENCE [LARGE SCALE GENOMIC DNA]</scope>
    <source>
        <strain evidence="3">FD-334 SS-4</strain>
    </source>
</reference>
<dbReference type="AlphaFoldDB" id="A0A0D2P726"/>
<feature type="compositionally biased region" description="Low complexity" evidence="1">
    <location>
        <begin position="37"/>
        <end position="48"/>
    </location>
</feature>
<name>A0A0D2P726_HYPSF</name>
<evidence type="ECO:0000256" key="1">
    <source>
        <dbReference type="SAM" id="MobiDB-lite"/>
    </source>
</evidence>
<dbReference type="Proteomes" id="UP000054270">
    <property type="component" value="Unassembled WGS sequence"/>
</dbReference>
<proteinExistence type="predicted"/>
<dbReference type="OMA" id="PDEKMRV"/>
<dbReference type="OrthoDB" id="5597211at2759"/>
<sequence>MLVSSCVPQRLPALRCLHARGMSSKAKKTRRTQPKNTAPKATQPTQPTYSAETLSHTSLPSAKMRALVALYHQSETWVTPETLLARIDHTFVTSKSQSTPETTGPHWERTITYEEIEKAKRVILNAPKMSKWDLTAGAPLNVRYESNAGNSWSNNRATRERKVIEALYGVVTTQEKMLPGLEVVKESEGWIKKANEADK</sequence>
<evidence type="ECO:0000313" key="3">
    <source>
        <dbReference type="Proteomes" id="UP000054270"/>
    </source>
</evidence>
<evidence type="ECO:0000313" key="2">
    <source>
        <dbReference type="EMBL" id="KJA24511.1"/>
    </source>
</evidence>